<organism evidence="1">
    <name type="scientific">marine sediment metagenome</name>
    <dbReference type="NCBI Taxonomy" id="412755"/>
    <lineage>
        <taxon>unclassified sequences</taxon>
        <taxon>metagenomes</taxon>
        <taxon>ecological metagenomes</taxon>
    </lineage>
</organism>
<dbReference type="EMBL" id="LAZR01060395">
    <property type="protein sequence ID" value="KKK65764.1"/>
    <property type="molecule type" value="Genomic_DNA"/>
</dbReference>
<evidence type="ECO:0000313" key="1">
    <source>
        <dbReference type="EMBL" id="KKK65764.1"/>
    </source>
</evidence>
<proteinExistence type="predicted"/>
<gene>
    <name evidence="1" type="ORF">LCGC14_2970850</name>
</gene>
<accession>A0A0F8ZH55</accession>
<sequence>MVLVKAKVVDSTHLELSQPIAARKGLTVLVSVAEARDKDAERQQWLAASAESLHAAYGESEPDYSASMVKDSNPDYGT</sequence>
<dbReference type="AlphaFoldDB" id="A0A0F8ZH55"/>
<name>A0A0F8ZH55_9ZZZZ</name>
<protein>
    <submittedName>
        <fullName evidence="1">Uncharacterized protein</fullName>
    </submittedName>
</protein>
<reference evidence="1" key="1">
    <citation type="journal article" date="2015" name="Nature">
        <title>Complex archaea that bridge the gap between prokaryotes and eukaryotes.</title>
        <authorList>
            <person name="Spang A."/>
            <person name="Saw J.H."/>
            <person name="Jorgensen S.L."/>
            <person name="Zaremba-Niedzwiedzka K."/>
            <person name="Martijn J."/>
            <person name="Lind A.E."/>
            <person name="van Eijk R."/>
            <person name="Schleper C."/>
            <person name="Guy L."/>
            <person name="Ettema T.J."/>
        </authorList>
    </citation>
    <scope>NUCLEOTIDE SEQUENCE</scope>
</reference>
<comment type="caution">
    <text evidence="1">The sequence shown here is derived from an EMBL/GenBank/DDBJ whole genome shotgun (WGS) entry which is preliminary data.</text>
</comment>